<dbReference type="PANTHER" id="PTHR47955:SF15">
    <property type="entry name" value="CYTOCHROME P450 71A2-LIKE"/>
    <property type="match status" value="1"/>
</dbReference>
<protein>
    <submittedName>
        <fullName evidence="9">Phenylacetaldehyde oxime monooxygenase CYP71AN24</fullName>
    </submittedName>
</protein>
<dbReference type="GO" id="GO:0004497">
    <property type="term" value="F:monooxygenase activity"/>
    <property type="evidence" value="ECO:0007669"/>
    <property type="project" value="UniProtKB-KW"/>
</dbReference>
<keyword evidence="4 5" id="KW-0349">Heme</keyword>
<proteinExistence type="inferred from homology"/>
<keyword evidence="5 9" id="KW-0503">Monooxygenase</keyword>
<keyword evidence="3 4" id="KW-0408">Iron</keyword>
<evidence type="ECO:0000256" key="5">
    <source>
        <dbReference type="RuleBase" id="RU000461"/>
    </source>
</evidence>
<keyword evidence="7" id="KW-0472">Membrane</keyword>
<dbReference type="InterPro" id="IPR001128">
    <property type="entry name" value="Cyt_P450"/>
</dbReference>
<dbReference type="RefSeq" id="XP_015882508.3">
    <property type="nucleotide sequence ID" value="XM_016027022.4"/>
</dbReference>
<sequence>MEVLSFLLPVWEEIQRSKLFTNYFISLLFLLLLLFLSLRFTFFLAGPQTKLKLLPSPPKLPIIGNLHQLSNLPHRSLQALSQKYGPLILINLGYTPTLLVSSAEMAKEITKIHDIVFSDRPKTVATDIFFYGCSDFAFSAYSKYWREARKICVLELLGLKSVQSFGFIREEETAGLVRELRNASSSGFTVNLGQMLSATSSNILARCILGQKCQEHGTRSPFGELSRRVTFHLTSFKFGDYFPYLKWMDVVTGMASSLKATFRELDLLLEKIIEDHKAALSGKDEQSSDHKDIVDILLQVQKDGVHDIELTNDNIKAILMDLFAGGSDSVSATMEWAMAELMRNENMMKKAQEEVRRVVREKSSIDVNDINQMDYLKCVVKETLRLHPAGPLNFRETRESLKLGGYDIPPKTKVILNIWAIQMDPNFWDKPEEFVPERFQNNQVDFKGQDFQFIPFGSGRRGCPGMTFAVFQVEYVIANLLYWFDWKLPYENNGMPKNLDMTETAGLVTRLKNPLVAVPIPIN</sequence>
<comment type="similarity">
    <text evidence="1 5">Belongs to the cytochrome P450 family.</text>
</comment>
<keyword evidence="2 4" id="KW-0479">Metal-binding</keyword>
<dbReference type="PRINTS" id="PR00385">
    <property type="entry name" value="P450"/>
</dbReference>
<reference evidence="8" key="1">
    <citation type="submission" date="2025-05" db="UniProtKB">
        <authorList>
            <consortium name="RefSeq"/>
        </authorList>
    </citation>
    <scope>NUCLEOTIDE SEQUENCE [LARGE SCALE GENOMIC DNA]</scope>
</reference>
<dbReference type="PANTHER" id="PTHR47955">
    <property type="entry name" value="CYTOCHROME P450 FAMILY 71 PROTEIN"/>
    <property type="match status" value="1"/>
</dbReference>
<feature type="transmembrane region" description="Helical" evidence="7">
    <location>
        <begin position="20"/>
        <end position="45"/>
    </location>
</feature>
<dbReference type="CDD" id="cd11072">
    <property type="entry name" value="CYP71-like"/>
    <property type="match status" value="1"/>
</dbReference>
<dbReference type="SUPFAM" id="SSF48264">
    <property type="entry name" value="Cytochrome P450"/>
    <property type="match status" value="1"/>
</dbReference>
<accession>A0A6P3ZPB6</accession>
<keyword evidence="6" id="KW-0175">Coiled coil</keyword>
<dbReference type="GO" id="GO:0020037">
    <property type="term" value="F:heme binding"/>
    <property type="evidence" value="ECO:0007669"/>
    <property type="project" value="InterPro"/>
</dbReference>
<evidence type="ECO:0000313" key="8">
    <source>
        <dbReference type="Proteomes" id="UP001652623"/>
    </source>
</evidence>
<dbReference type="GO" id="GO:0005506">
    <property type="term" value="F:iron ion binding"/>
    <property type="evidence" value="ECO:0007669"/>
    <property type="project" value="InterPro"/>
</dbReference>
<name>A0A6P3ZPB6_ZIZJJ</name>
<dbReference type="GO" id="GO:0016705">
    <property type="term" value="F:oxidoreductase activity, acting on paired donors, with incorporation or reduction of molecular oxygen"/>
    <property type="evidence" value="ECO:0007669"/>
    <property type="project" value="InterPro"/>
</dbReference>
<reference evidence="9" key="2">
    <citation type="submission" date="2025-08" db="UniProtKB">
        <authorList>
            <consortium name="RefSeq"/>
        </authorList>
    </citation>
    <scope>IDENTIFICATION</scope>
    <source>
        <tissue evidence="9">Seedling</tissue>
    </source>
</reference>
<dbReference type="KEGG" id="zju:107418338"/>
<dbReference type="PROSITE" id="PS00086">
    <property type="entry name" value="CYTOCHROME_P450"/>
    <property type="match status" value="1"/>
</dbReference>
<evidence type="ECO:0000256" key="4">
    <source>
        <dbReference type="PIRSR" id="PIRSR602401-1"/>
    </source>
</evidence>
<dbReference type="InterPro" id="IPR017972">
    <property type="entry name" value="Cyt_P450_CS"/>
</dbReference>
<dbReference type="InterPro" id="IPR002401">
    <property type="entry name" value="Cyt_P450_E_grp-I"/>
</dbReference>
<dbReference type="Pfam" id="PF00067">
    <property type="entry name" value="p450"/>
    <property type="match status" value="1"/>
</dbReference>
<dbReference type="AlphaFoldDB" id="A0A6P3ZPB6"/>
<organism evidence="8 9">
    <name type="scientific">Ziziphus jujuba</name>
    <name type="common">Chinese jujube</name>
    <name type="synonym">Ziziphus sativa</name>
    <dbReference type="NCBI Taxonomy" id="326968"/>
    <lineage>
        <taxon>Eukaryota</taxon>
        <taxon>Viridiplantae</taxon>
        <taxon>Streptophyta</taxon>
        <taxon>Embryophyta</taxon>
        <taxon>Tracheophyta</taxon>
        <taxon>Spermatophyta</taxon>
        <taxon>Magnoliopsida</taxon>
        <taxon>eudicotyledons</taxon>
        <taxon>Gunneridae</taxon>
        <taxon>Pentapetalae</taxon>
        <taxon>rosids</taxon>
        <taxon>fabids</taxon>
        <taxon>Rosales</taxon>
        <taxon>Rhamnaceae</taxon>
        <taxon>Paliureae</taxon>
        <taxon>Ziziphus</taxon>
    </lineage>
</organism>
<evidence type="ECO:0000313" key="9">
    <source>
        <dbReference type="RefSeq" id="XP_015882508.3"/>
    </source>
</evidence>
<gene>
    <name evidence="9" type="primary">LOC107418338</name>
</gene>
<evidence type="ECO:0000256" key="7">
    <source>
        <dbReference type="SAM" id="Phobius"/>
    </source>
</evidence>
<dbReference type="PRINTS" id="PR00463">
    <property type="entry name" value="EP450I"/>
</dbReference>
<evidence type="ECO:0000256" key="3">
    <source>
        <dbReference type="ARBA" id="ARBA00023004"/>
    </source>
</evidence>
<feature type="binding site" description="axial binding residue" evidence="4">
    <location>
        <position position="463"/>
    </location>
    <ligand>
        <name>heme</name>
        <dbReference type="ChEBI" id="CHEBI:30413"/>
    </ligand>
    <ligandPart>
        <name>Fe</name>
        <dbReference type="ChEBI" id="CHEBI:18248"/>
    </ligandPart>
</feature>
<comment type="cofactor">
    <cofactor evidence="4">
        <name>heme</name>
        <dbReference type="ChEBI" id="CHEBI:30413"/>
    </cofactor>
</comment>
<evidence type="ECO:0000256" key="1">
    <source>
        <dbReference type="ARBA" id="ARBA00010617"/>
    </source>
</evidence>
<dbReference type="InParanoid" id="A0A6P3ZPB6"/>
<keyword evidence="8" id="KW-1185">Reference proteome</keyword>
<dbReference type="GeneID" id="107418338"/>
<evidence type="ECO:0000256" key="2">
    <source>
        <dbReference type="ARBA" id="ARBA00022723"/>
    </source>
</evidence>
<keyword evidence="5" id="KW-0560">Oxidoreductase</keyword>
<dbReference type="Gene3D" id="1.10.630.10">
    <property type="entry name" value="Cytochrome P450"/>
    <property type="match status" value="1"/>
</dbReference>
<feature type="coiled-coil region" evidence="6">
    <location>
        <begin position="334"/>
        <end position="361"/>
    </location>
</feature>
<dbReference type="InterPro" id="IPR036396">
    <property type="entry name" value="Cyt_P450_sf"/>
</dbReference>
<keyword evidence="7" id="KW-1133">Transmembrane helix</keyword>
<keyword evidence="7" id="KW-0812">Transmembrane</keyword>
<dbReference type="Proteomes" id="UP001652623">
    <property type="component" value="Chromosome 2"/>
</dbReference>
<evidence type="ECO:0000256" key="6">
    <source>
        <dbReference type="SAM" id="Coils"/>
    </source>
</evidence>